<feature type="domain" description="DNA helicase Pif1-like DEAD-box helicase" evidence="2">
    <location>
        <begin position="96"/>
        <end position="159"/>
    </location>
</feature>
<organism evidence="4 5">
    <name type="scientific">Arachis duranensis</name>
    <name type="common">Wild peanut</name>
    <dbReference type="NCBI Taxonomy" id="130453"/>
    <lineage>
        <taxon>Eukaryota</taxon>
        <taxon>Viridiplantae</taxon>
        <taxon>Streptophyta</taxon>
        <taxon>Embryophyta</taxon>
        <taxon>Tracheophyta</taxon>
        <taxon>Spermatophyta</taxon>
        <taxon>Magnoliopsida</taxon>
        <taxon>eudicotyledons</taxon>
        <taxon>Gunneridae</taxon>
        <taxon>Pentapetalae</taxon>
        <taxon>rosids</taxon>
        <taxon>fabids</taxon>
        <taxon>Fabales</taxon>
        <taxon>Fabaceae</taxon>
        <taxon>Papilionoideae</taxon>
        <taxon>50 kb inversion clade</taxon>
        <taxon>dalbergioids sensu lato</taxon>
        <taxon>Dalbergieae</taxon>
        <taxon>Pterocarpus clade</taxon>
        <taxon>Arachis</taxon>
    </lineage>
</organism>
<keyword evidence="1" id="KW-0347">Helicase</keyword>
<dbReference type="GO" id="GO:0043139">
    <property type="term" value="F:5'-3' DNA helicase activity"/>
    <property type="evidence" value="ECO:0007669"/>
    <property type="project" value="UniProtKB-EC"/>
</dbReference>
<keyword evidence="1" id="KW-0227">DNA damage</keyword>
<dbReference type="Pfam" id="PF05970">
    <property type="entry name" value="PIF1"/>
    <property type="match status" value="2"/>
</dbReference>
<dbReference type="GO" id="GO:0006310">
    <property type="term" value="P:DNA recombination"/>
    <property type="evidence" value="ECO:0007669"/>
    <property type="project" value="UniProtKB-KW"/>
</dbReference>
<dbReference type="Pfam" id="PF21530">
    <property type="entry name" value="Pif1_2B_dom"/>
    <property type="match status" value="1"/>
</dbReference>
<proteinExistence type="inferred from homology"/>
<dbReference type="GO" id="GO:0000723">
    <property type="term" value="P:telomere maintenance"/>
    <property type="evidence" value="ECO:0007669"/>
    <property type="project" value="InterPro"/>
</dbReference>
<accession>A0A6P4CNR6</accession>
<dbReference type="GO" id="GO:0016787">
    <property type="term" value="F:hydrolase activity"/>
    <property type="evidence" value="ECO:0007669"/>
    <property type="project" value="UniProtKB-KW"/>
</dbReference>
<dbReference type="OrthoDB" id="1929541at2759"/>
<comment type="similarity">
    <text evidence="1">Belongs to the helicase family.</text>
</comment>
<dbReference type="InterPro" id="IPR049163">
    <property type="entry name" value="Pif1-like_2B_dom"/>
</dbReference>
<gene>
    <name evidence="5" type="primary">LOC107478544</name>
</gene>
<dbReference type="GO" id="GO:0006281">
    <property type="term" value="P:DNA repair"/>
    <property type="evidence" value="ECO:0007669"/>
    <property type="project" value="UniProtKB-KW"/>
</dbReference>
<feature type="domain" description="DNA helicase Pif1-like 2B" evidence="3">
    <location>
        <begin position="260"/>
        <end position="306"/>
    </location>
</feature>
<dbReference type="InterPro" id="IPR027417">
    <property type="entry name" value="P-loop_NTPase"/>
</dbReference>
<keyword evidence="1" id="KW-0378">Hydrolase</keyword>
<keyword evidence="1" id="KW-0067">ATP-binding</keyword>
<evidence type="ECO:0000259" key="2">
    <source>
        <dbReference type="Pfam" id="PF05970"/>
    </source>
</evidence>
<comment type="catalytic activity">
    <reaction evidence="1">
        <text>ATP + H2O = ADP + phosphate + H(+)</text>
        <dbReference type="Rhea" id="RHEA:13065"/>
        <dbReference type="ChEBI" id="CHEBI:15377"/>
        <dbReference type="ChEBI" id="CHEBI:15378"/>
        <dbReference type="ChEBI" id="CHEBI:30616"/>
        <dbReference type="ChEBI" id="CHEBI:43474"/>
        <dbReference type="ChEBI" id="CHEBI:456216"/>
        <dbReference type="EC" id="5.6.2.3"/>
    </reaction>
</comment>
<dbReference type="PANTHER" id="PTHR10492">
    <property type="match status" value="1"/>
</dbReference>
<evidence type="ECO:0000313" key="4">
    <source>
        <dbReference type="Proteomes" id="UP000515211"/>
    </source>
</evidence>
<sequence length="363" mass="40770">MTNQDQKVAYDEIMGAVHDCVGGFFFVYGYGQVLLNVASSGMSSLLLPNRRTAHSRFKVPLSIGEDSICDINPGSSLASLISFSKLIIWDEAPILIVVLGEDFRQILPVVPFGSSEDIIRACKVLELRQNMRLSRDYLNCHDKETMDFAAWLLQVGDGLFGNNIAGESKIQTPHEFLLTSEKSSIGDLVDFAFPNMLNSLSNYDFFKKRCILSPTLDVVSEVNTYVMSLIPSEHKEYLSSDYVCTEEGNMEAELYTMSPEMLNSINFLGIPQHKLELKFGVPIMLLRNIDQSNGLCNGTELQVWRLGDHVVECLILIGRNVGHVVLIPRMNLVPNNEKLAVKFTRRQFPLMLSFVMTINKSQE</sequence>
<protein>
    <recommendedName>
        <fullName evidence="1">ATP-dependent DNA helicase</fullName>
        <ecNumber evidence="1">5.6.2.3</ecNumber>
    </recommendedName>
</protein>
<name>A0A6P4CNR6_ARADU</name>
<dbReference type="GeneID" id="107478544"/>
<evidence type="ECO:0000256" key="1">
    <source>
        <dbReference type="RuleBase" id="RU363044"/>
    </source>
</evidence>
<evidence type="ECO:0000259" key="3">
    <source>
        <dbReference type="Pfam" id="PF21530"/>
    </source>
</evidence>
<dbReference type="SUPFAM" id="SSF52540">
    <property type="entry name" value="P-loop containing nucleoside triphosphate hydrolases"/>
    <property type="match status" value="1"/>
</dbReference>
<keyword evidence="4" id="KW-1185">Reference proteome</keyword>
<dbReference type="PANTHER" id="PTHR10492:SF101">
    <property type="entry name" value="ATP-DEPENDENT DNA HELICASE"/>
    <property type="match status" value="1"/>
</dbReference>
<dbReference type="GO" id="GO:0005524">
    <property type="term" value="F:ATP binding"/>
    <property type="evidence" value="ECO:0007669"/>
    <property type="project" value="UniProtKB-KW"/>
</dbReference>
<keyword evidence="1" id="KW-0233">DNA recombination</keyword>
<dbReference type="KEGG" id="adu:107478544"/>
<dbReference type="InterPro" id="IPR010285">
    <property type="entry name" value="DNA_helicase_pif1-like_DEAD"/>
</dbReference>
<keyword evidence="1" id="KW-0547">Nucleotide-binding</keyword>
<dbReference type="EC" id="5.6.2.3" evidence="1"/>
<feature type="domain" description="DNA helicase Pif1-like DEAD-box helicase" evidence="2">
    <location>
        <begin position="32"/>
        <end position="94"/>
    </location>
</feature>
<dbReference type="AlphaFoldDB" id="A0A6P4CNR6"/>
<evidence type="ECO:0000313" key="5">
    <source>
        <dbReference type="RefSeq" id="XP_015954167.1"/>
    </source>
</evidence>
<reference evidence="5" key="2">
    <citation type="submission" date="2025-08" db="UniProtKB">
        <authorList>
            <consortium name="RefSeq"/>
        </authorList>
    </citation>
    <scope>IDENTIFICATION</scope>
    <source>
        <tissue evidence="5">Whole plant</tissue>
    </source>
</reference>
<dbReference type="RefSeq" id="XP_015954167.1">
    <property type="nucleotide sequence ID" value="XM_016098681.1"/>
</dbReference>
<reference evidence="4" key="1">
    <citation type="journal article" date="2016" name="Nat. Genet.">
        <title>The genome sequences of Arachis duranensis and Arachis ipaensis, the diploid ancestors of cultivated peanut.</title>
        <authorList>
            <person name="Bertioli D.J."/>
            <person name="Cannon S.B."/>
            <person name="Froenicke L."/>
            <person name="Huang G."/>
            <person name="Farmer A.D."/>
            <person name="Cannon E.K."/>
            <person name="Liu X."/>
            <person name="Gao D."/>
            <person name="Clevenger J."/>
            <person name="Dash S."/>
            <person name="Ren L."/>
            <person name="Moretzsohn M.C."/>
            <person name="Shirasawa K."/>
            <person name="Huang W."/>
            <person name="Vidigal B."/>
            <person name="Abernathy B."/>
            <person name="Chu Y."/>
            <person name="Niederhuth C.E."/>
            <person name="Umale P."/>
            <person name="Araujo A.C."/>
            <person name="Kozik A."/>
            <person name="Kim K.D."/>
            <person name="Burow M.D."/>
            <person name="Varshney R.K."/>
            <person name="Wang X."/>
            <person name="Zhang X."/>
            <person name="Barkley N."/>
            <person name="Guimaraes P.M."/>
            <person name="Isobe S."/>
            <person name="Guo B."/>
            <person name="Liao B."/>
            <person name="Stalker H.T."/>
            <person name="Schmitz R.J."/>
            <person name="Scheffler B.E."/>
            <person name="Leal-Bertioli S.C."/>
            <person name="Xun X."/>
            <person name="Jackson S.A."/>
            <person name="Michelmore R."/>
            <person name="Ozias-Akins P."/>
        </authorList>
    </citation>
    <scope>NUCLEOTIDE SEQUENCE [LARGE SCALE GENOMIC DNA]</scope>
    <source>
        <strain evidence="4">cv. V14167</strain>
    </source>
</reference>
<comment type="cofactor">
    <cofactor evidence="1">
        <name>Mg(2+)</name>
        <dbReference type="ChEBI" id="CHEBI:18420"/>
    </cofactor>
</comment>
<keyword evidence="1" id="KW-0234">DNA repair</keyword>
<dbReference type="Proteomes" id="UP000515211">
    <property type="component" value="Chromosome 3"/>
</dbReference>